<sequence length="857" mass="97599">MDVTADSFSYHLPRILDDLAACCFVSLDFEFSGIATNTVGPSRGSQSLQARYAETKRAADKYQILQIGLTVCHEDTETATYTLKPYNLYLSPIIDQKLEVERDGTFQSGAVEFLLANKFSMDSYYRNGVSYLSREEEDLAIAKAKERHDRTVVCSTLDVKETEHESIKFLKATRRLVDDWLARGNTREGYLNIPPPSRANESHESKLFPATLNRFQKRLVHQLIEAEYPSLVTIGKPTFVQIINYNEEREKAIKEQQLKRTQERIWRQTGFRWIAEALAGGNLSNLDAGYFTGILSSSIAVKSKHSLREFSEKLKEALKSHRPVLVGHNLFTDLVYFCRCFLGPLPDRVEDFQAMAHELFPMLMDTKYMATHDCGSINPRSSLQEINDSLVQQATPRINVHHQHGKYKTQRIDHEAGYDSFLTAQVFIKLSAQLRDGGTSRLPGPAPIERGISTASKTPTDQKPERSSHSQHLKDLNTRFDLIQVEEDLDALESVPPNAEVSLDSSPEVTRRVNAGELIPRRGAQFWQVYGNQLRPSIVDSRVCKSCQETLVRRNYASAATTAEAETVPSATSTYPVVKPTYTINAGVVLSRPPQITRDLTQFEKSYYFYQKRLNERLAMPFTKYFYFKRGTPADEDWKRKIRERQTPARDIGNYNAYSKEAWNDELLVGAVDAEPDHQVEMLVQDAEATVNATSQDTSKKEEIPRPFPRVTEADQKGDQRSLNRLLQRTLYLLVQSKEGYWKLPSSPVEHEETLRLAAERTLAQSAGVNMNTWMVGYHPVGHHVYNLRRPKLDEAAGKEHMGEKTFFMKGRIMAGQADLSANVQNLQDFKWVSREEMAKFVLPQYYSSVKNMLADR</sequence>
<comment type="subcellular location">
    <subcellularLocation>
        <location evidence="1">Mitochondrion</location>
    </subcellularLocation>
</comment>
<dbReference type="CDD" id="cd04661">
    <property type="entry name" value="NUDIX_MRP_L46"/>
    <property type="match status" value="1"/>
</dbReference>
<dbReference type="GO" id="GO:0005840">
    <property type="term" value="C:ribosome"/>
    <property type="evidence" value="ECO:0007669"/>
    <property type="project" value="UniProtKB-KW"/>
</dbReference>
<dbReference type="GO" id="GO:0003723">
    <property type="term" value="F:RNA binding"/>
    <property type="evidence" value="ECO:0007669"/>
    <property type="project" value="TreeGrafter"/>
</dbReference>
<feature type="compositionally biased region" description="Basic and acidic residues" evidence="9">
    <location>
        <begin position="460"/>
        <end position="473"/>
    </location>
</feature>
<evidence type="ECO:0000313" key="12">
    <source>
        <dbReference type="Proteomes" id="UP000184383"/>
    </source>
</evidence>
<evidence type="ECO:0000256" key="2">
    <source>
        <dbReference type="ARBA" id="ARBA00008372"/>
    </source>
</evidence>
<dbReference type="EMBL" id="KV878211">
    <property type="protein sequence ID" value="OJJ37629.1"/>
    <property type="molecule type" value="Genomic_DNA"/>
</dbReference>
<protein>
    <recommendedName>
        <fullName evidence="8">Large ribosomal subunit protein mL46</fullName>
    </recommendedName>
</protein>
<dbReference type="GO" id="GO:0005634">
    <property type="term" value="C:nucleus"/>
    <property type="evidence" value="ECO:0007669"/>
    <property type="project" value="TreeGrafter"/>
</dbReference>
<dbReference type="AlphaFoldDB" id="A0A1L9RRU1"/>
<accession>A0A1L9RRU1</accession>
<dbReference type="GO" id="GO:1990432">
    <property type="term" value="P:siRNA 3'-end processing"/>
    <property type="evidence" value="ECO:0007669"/>
    <property type="project" value="TreeGrafter"/>
</dbReference>
<reference evidence="12" key="1">
    <citation type="journal article" date="2017" name="Genome Biol.">
        <title>Comparative genomics reveals high biological diversity and specific adaptations in the industrially and medically important fungal genus Aspergillus.</title>
        <authorList>
            <person name="de Vries R.P."/>
            <person name="Riley R."/>
            <person name="Wiebenga A."/>
            <person name="Aguilar-Osorio G."/>
            <person name="Amillis S."/>
            <person name="Uchima C.A."/>
            <person name="Anderluh G."/>
            <person name="Asadollahi M."/>
            <person name="Askin M."/>
            <person name="Barry K."/>
            <person name="Battaglia E."/>
            <person name="Bayram O."/>
            <person name="Benocci T."/>
            <person name="Braus-Stromeyer S.A."/>
            <person name="Caldana C."/>
            <person name="Canovas D."/>
            <person name="Cerqueira G.C."/>
            <person name="Chen F."/>
            <person name="Chen W."/>
            <person name="Choi C."/>
            <person name="Clum A."/>
            <person name="Dos Santos R.A."/>
            <person name="Damasio A.R."/>
            <person name="Diallinas G."/>
            <person name="Emri T."/>
            <person name="Fekete E."/>
            <person name="Flipphi M."/>
            <person name="Freyberg S."/>
            <person name="Gallo A."/>
            <person name="Gournas C."/>
            <person name="Habgood R."/>
            <person name="Hainaut M."/>
            <person name="Harispe M.L."/>
            <person name="Henrissat B."/>
            <person name="Hilden K.S."/>
            <person name="Hope R."/>
            <person name="Hossain A."/>
            <person name="Karabika E."/>
            <person name="Karaffa L."/>
            <person name="Karanyi Z."/>
            <person name="Krasevec N."/>
            <person name="Kuo A."/>
            <person name="Kusch H."/>
            <person name="LaButti K."/>
            <person name="Lagendijk E.L."/>
            <person name="Lapidus A."/>
            <person name="Levasseur A."/>
            <person name="Lindquist E."/>
            <person name="Lipzen A."/>
            <person name="Logrieco A.F."/>
            <person name="MacCabe A."/>
            <person name="Maekelae M.R."/>
            <person name="Malavazi I."/>
            <person name="Melin P."/>
            <person name="Meyer V."/>
            <person name="Mielnichuk N."/>
            <person name="Miskei M."/>
            <person name="Molnar A.P."/>
            <person name="Mule G."/>
            <person name="Ngan C.Y."/>
            <person name="Orejas M."/>
            <person name="Orosz E."/>
            <person name="Ouedraogo J.P."/>
            <person name="Overkamp K.M."/>
            <person name="Park H.-S."/>
            <person name="Perrone G."/>
            <person name="Piumi F."/>
            <person name="Punt P.J."/>
            <person name="Ram A.F."/>
            <person name="Ramon A."/>
            <person name="Rauscher S."/>
            <person name="Record E."/>
            <person name="Riano-Pachon D.M."/>
            <person name="Robert V."/>
            <person name="Roehrig J."/>
            <person name="Ruller R."/>
            <person name="Salamov A."/>
            <person name="Salih N.S."/>
            <person name="Samson R.A."/>
            <person name="Sandor E."/>
            <person name="Sanguinetti M."/>
            <person name="Schuetze T."/>
            <person name="Sepcic K."/>
            <person name="Shelest E."/>
            <person name="Sherlock G."/>
            <person name="Sophianopoulou V."/>
            <person name="Squina F.M."/>
            <person name="Sun H."/>
            <person name="Susca A."/>
            <person name="Todd R.B."/>
            <person name="Tsang A."/>
            <person name="Unkles S.E."/>
            <person name="van de Wiele N."/>
            <person name="van Rossen-Uffink D."/>
            <person name="Oliveira J.V."/>
            <person name="Vesth T.C."/>
            <person name="Visser J."/>
            <person name="Yu J.-H."/>
            <person name="Zhou M."/>
            <person name="Andersen M.R."/>
            <person name="Archer D.B."/>
            <person name="Baker S.E."/>
            <person name="Benoit I."/>
            <person name="Brakhage A.A."/>
            <person name="Braus G.H."/>
            <person name="Fischer R."/>
            <person name="Frisvad J.C."/>
            <person name="Goldman G.H."/>
            <person name="Houbraken J."/>
            <person name="Oakley B."/>
            <person name="Pocsi I."/>
            <person name="Scazzocchio C."/>
            <person name="Seiboth B."/>
            <person name="vanKuyk P.A."/>
            <person name="Wortman J."/>
            <person name="Dyer P.S."/>
            <person name="Grigoriev I.V."/>
        </authorList>
    </citation>
    <scope>NUCLEOTIDE SEQUENCE [LARGE SCALE GENOMIC DNA]</scope>
    <source>
        <strain evidence="12">DTO 134E9</strain>
    </source>
</reference>
<evidence type="ECO:0000256" key="4">
    <source>
        <dbReference type="ARBA" id="ARBA00022946"/>
    </source>
</evidence>
<proteinExistence type="inferred from homology"/>
<dbReference type="InterPro" id="IPR021757">
    <property type="entry name" value="Ribosomal_mL46_N"/>
</dbReference>
<keyword evidence="4" id="KW-0809">Transit peptide</keyword>
<keyword evidence="5" id="KW-0689">Ribosomal protein</keyword>
<evidence type="ECO:0000256" key="7">
    <source>
        <dbReference type="ARBA" id="ARBA00023274"/>
    </source>
</evidence>
<dbReference type="InterPro" id="IPR033650">
    <property type="entry name" value="Ribosomal_mL46_NUDIX"/>
</dbReference>
<gene>
    <name evidence="11" type="ORF">ASPWEDRAFT_108094</name>
</gene>
<feature type="domain" description="Large ribosomal subunit protein mL46 N-terminal" evidence="10">
    <location>
        <begin position="582"/>
        <end position="715"/>
    </location>
</feature>
<dbReference type="Proteomes" id="UP000184383">
    <property type="component" value="Unassembled WGS sequence"/>
</dbReference>
<dbReference type="VEuPathDB" id="FungiDB:ASPWEDRAFT_108094"/>
<keyword evidence="12" id="KW-1185">Reference proteome</keyword>
<dbReference type="InterPro" id="IPR036397">
    <property type="entry name" value="RNaseH_sf"/>
</dbReference>
<dbReference type="Pfam" id="PF11788">
    <property type="entry name" value="MRP-L46"/>
    <property type="match status" value="1"/>
</dbReference>
<evidence type="ECO:0000259" key="10">
    <source>
        <dbReference type="Pfam" id="PF11788"/>
    </source>
</evidence>
<dbReference type="Gene3D" id="3.30.420.10">
    <property type="entry name" value="Ribonuclease H-like superfamily/Ribonuclease H"/>
    <property type="match status" value="2"/>
</dbReference>
<dbReference type="GO" id="GO:1990904">
    <property type="term" value="C:ribonucleoprotein complex"/>
    <property type="evidence" value="ECO:0007669"/>
    <property type="project" value="UniProtKB-KW"/>
</dbReference>
<comment type="similarity">
    <text evidence="2">Belongs to the CAF1 family.</text>
</comment>
<dbReference type="InterPro" id="IPR012337">
    <property type="entry name" value="RNaseH-like_sf"/>
</dbReference>
<dbReference type="FunFam" id="3.90.79.10:FF:000018">
    <property type="entry name" value="39S ribosomal protein L46, mitochondrial"/>
    <property type="match status" value="1"/>
</dbReference>
<dbReference type="GO" id="GO:0000175">
    <property type="term" value="F:3'-5'-RNA exonuclease activity"/>
    <property type="evidence" value="ECO:0007669"/>
    <property type="project" value="TreeGrafter"/>
</dbReference>
<evidence type="ECO:0000256" key="9">
    <source>
        <dbReference type="SAM" id="MobiDB-lite"/>
    </source>
</evidence>
<organism evidence="11 12">
    <name type="scientific">Aspergillus wentii DTO 134E9</name>
    <dbReference type="NCBI Taxonomy" id="1073089"/>
    <lineage>
        <taxon>Eukaryota</taxon>
        <taxon>Fungi</taxon>
        <taxon>Dikarya</taxon>
        <taxon>Ascomycota</taxon>
        <taxon>Pezizomycotina</taxon>
        <taxon>Eurotiomycetes</taxon>
        <taxon>Eurotiomycetidae</taxon>
        <taxon>Eurotiales</taxon>
        <taxon>Aspergillaceae</taxon>
        <taxon>Aspergillus</taxon>
        <taxon>Aspergillus subgen. Cremei</taxon>
    </lineage>
</organism>
<keyword evidence="7" id="KW-0687">Ribonucleoprotein</keyword>
<evidence type="ECO:0000256" key="8">
    <source>
        <dbReference type="ARBA" id="ARBA00035190"/>
    </source>
</evidence>
<dbReference type="STRING" id="1073089.A0A1L9RRU1"/>
<dbReference type="OrthoDB" id="414075at2759"/>
<comment type="similarity">
    <text evidence="3">Belongs to the mitochondrion-specific ribosomal protein mL46 family.</text>
</comment>
<dbReference type="SUPFAM" id="SSF53098">
    <property type="entry name" value="Ribonuclease H-like"/>
    <property type="match status" value="1"/>
</dbReference>
<dbReference type="InterPro" id="IPR006941">
    <property type="entry name" value="RNase_CAF1"/>
</dbReference>
<dbReference type="GeneID" id="63743790"/>
<dbReference type="GO" id="GO:1990431">
    <property type="term" value="P:priRNA 3'-end processing"/>
    <property type="evidence" value="ECO:0007669"/>
    <property type="project" value="TreeGrafter"/>
</dbReference>
<feature type="region of interest" description="Disordered" evidence="9">
    <location>
        <begin position="438"/>
        <end position="473"/>
    </location>
</feature>
<name>A0A1L9RRU1_ASPWE</name>
<evidence type="ECO:0000256" key="3">
    <source>
        <dbReference type="ARBA" id="ARBA00009070"/>
    </source>
</evidence>
<evidence type="ECO:0000256" key="6">
    <source>
        <dbReference type="ARBA" id="ARBA00023128"/>
    </source>
</evidence>
<dbReference type="Gene3D" id="3.90.79.10">
    <property type="entry name" value="Nucleoside Triphosphate Pyrophosphohydrolase"/>
    <property type="match status" value="1"/>
</dbReference>
<dbReference type="InterPro" id="IPR015797">
    <property type="entry name" value="NUDIX_hydrolase-like_dom_sf"/>
</dbReference>
<dbReference type="Pfam" id="PF04857">
    <property type="entry name" value="CAF1"/>
    <property type="match status" value="1"/>
</dbReference>
<dbReference type="RefSeq" id="XP_040691305.1">
    <property type="nucleotide sequence ID" value="XM_040827942.1"/>
</dbReference>
<evidence type="ECO:0000313" key="11">
    <source>
        <dbReference type="EMBL" id="OJJ37629.1"/>
    </source>
</evidence>
<dbReference type="InterPro" id="IPR051181">
    <property type="entry name" value="CAF1_poly(A)_ribonucleases"/>
</dbReference>
<dbReference type="PANTHER" id="PTHR15092">
    <property type="entry name" value="POLY A -SPECIFIC RIBONUCLEASE/TARGET OF EGR1, MEMBER 1"/>
    <property type="match status" value="1"/>
</dbReference>
<evidence type="ECO:0000256" key="1">
    <source>
        <dbReference type="ARBA" id="ARBA00004173"/>
    </source>
</evidence>
<dbReference type="GO" id="GO:0000289">
    <property type="term" value="P:nuclear-transcribed mRNA poly(A) tail shortening"/>
    <property type="evidence" value="ECO:0007669"/>
    <property type="project" value="TreeGrafter"/>
</dbReference>
<keyword evidence="6" id="KW-0496">Mitochondrion</keyword>
<evidence type="ECO:0000256" key="5">
    <source>
        <dbReference type="ARBA" id="ARBA00022980"/>
    </source>
</evidence>
<dbReference type="PANTHER" id="PTHR15092:SF22">
    <property type="entry name" value="POLY(A)-SPECIFIC RIBONUCLEASE PNLDC1"/>
    <property type="match status" value="1"/>
</dbReference>
<dbReference type="GO" id="GO:0005743">
    <property type="term" value="C:mitochondrial inner membrane"/>
    <property type="evidence" value="ECO:0007669"/>
    <property type="project" value="UniProtKB-ARBA"/>
</dbReference>
<dbReference type="SUPFAM" id="SSF55811">
    <property type="entry name" value="Nudix"/>
    <property type="match status" value="1"/>
</dbReference>